<evidence type="ECO:0000313" key="10">
    <source>
        <dbReference type="RefSeq" id="XP_026488860.2"/>
    </source>
</evidence>
<keyword evidence="7 8" id="KW-0807">Transducer</keyword>
<feature type="transmembrane region" description="Helical" evidence="8">
    <location>
        <begin position="332"/>
        <end position="355"/>
    </location>
</feature>
<comment type="subcellular location">
    <subcellularLocation>
        <location evidence="1 8">Cell membrane</location>
        <topology evidence="1 8">Multi-pass membrane protein</topology>
    </subcellularLocation>
</comment>
<dbReference type="RefSeq" id="XP_026488860.2">
    <property type="nucleotide sequence ID" value="XM_026633075.2"/>
</dbReference>
<keyword evidence="4 8" id="KW-1133">Transmembrane helix</keyword>
<evidence type="ECO:0000256" key="3">
    <source>
        <dbReference type="ARBA" id="ARBA00022692"/>
    </source>
</evidence>
<evidence type="ECO:0000256" key="1">
    <source>
        <dbReference type="ARBA" id="ARBA00004651"/>
    </source>
</evidence>
<dbReference type="GO" id="GO:0008049">
    <property type="term" value="P:male courtship behavior"/>
    <property type="evidence" value="ECO:0007669"/>
    <property type="project" value="TreeGrafter"/>
</dbReference>
<dbReference type="AlphaFoldDB" id="A0A8B8HVZ6"/>
<evidence type="ECO:0000313" key="9">
    <source>
        <dbReference type="Proteomes" id="UP001652626"/>
    </source>
</evidence>
<dbReference type="OMA" id="HICNMIL"/>
<feature type="transmembrane region" description="Helical" evidence="8">
    <location>
        <begin position="299"/>
        <end position="320"/>
    </location>
</feature>
<evidence type="ECO:0000256" key="4">
    <source>
        <dbReference type="ARBA" id="ARBA00022989"/>
    </source>
</evidence>
<dbReference type="PANTHER" id="PTHR21143">
    <property type="entry name" value="INVERTEBRATE GUSTATORY RECEPTOR"/>
    <property type="match status" value="1"/>
</dbReference>
<feature type="transmembrane region" description="Helical" evidence="8">
    <location>
        <begin position="178"/>
        <end position="195"/>
    </location>
</feature>
<comment type="function">
    <text evidence="8">Gustatory receptor which mediates acceptance or avoidance behavior, depending on its substrates.</text>
</comment>
<dbReference type="OrthoDB" id="6478931at2759"/>
<dbReference type="GO" id="GO:0030425">
    <property type="term" value="C:dendrite"/>
    <property type="evidence" value="ECO:0007669"/>
    <property type="project" value="TreeGrafter"/>
</dbReference>
<dbReference type="GO" id="GO:0043025">
    <property type="term" value="C:neuronal cell body"/>
    <property type="evidence" value="ECO:0007669"/>
    <property type="project" value="TreeGrafter"/>
</dbReference>
<dbReference type="GO" id="GO:0005886">
    <property type="term" value="C:plasma membrane"/>
    <property type="evidence" value="ECO:0007669"/>
    <property type="project" value="UniProtKB-SubCell"/>
</dbReference>
<dbReference type="InterPro" id="IPR013604">
    <property type="entry name" value="7TM_chemorcpt"/>
</dbReference>
<evidence type="ECO:0000256" key="5">
    <source>
        <dbReference type="ARBA" id="ARBA00023136"/>
    </source>
</evidence>
<keyword evidence="6 8" id="KW-0675">Receptor</keyword>
<feature type="transmembrane region" description="Helical" evidence="8">
    <location>
        <begin position="82"/>
        <end position="99"/>
    </location>
</feature>
<proteinExistence type="inferred from homology"/>
<gene>
    <name evidence="10" type="primary">LOC113395489</name>
</gene>
<dbReference type="GO" id="GO:0007165">
    <property type="term" value="P:signal transduction"/>
    <property type="evidence" value="ECO:0007669"/>
    <property type="project" value="UniProtKB-KW"/>
</dbReference>
<evidence type="ECO:0000256" key="8">
    <source>
        <dbReference type="RuleBase" id="RU363108"/>
    </source>
</evidence>
<reference evidence="10" key="1">
    <citation type="submission" date="2025-08" db="UniProtKB">
        <authorList>
            <consortium name="RefSeq"/>
        </authorList>
    </citation>
    <scope>IDENTIFICATION</scope>
    <source>
        <tissue evidence="10">Whole body</tissue>
    </source>
</reference>
<protein>
    <recommendedName>
        <fullName evidence="8">Gustatory receptor</fullName>
    </recommendedName>
</protein>
<feature type="transmembrane region" description="Helical" evidence="8">
    <location>
        <begin position="12"/>
        <end position="31"/>
    </location>
</feature>
<dbReference type="Pfam" id="PF08395">
    <property type="entry name" value="7tm_7"/>
    <property type="match status" value="1"/>
</dbReference>
<feature type="transmembrane region" description="Helical" evidence="8">
    <location>
        <begin position="137"/>
        <end position="158"/>
    </location>
</feature>
<evidence type="ECO:0000256" key="2">
    <source>
        <dbReference type="ARBA" id="ARBA00022475"/>
    </source>
</evidence>
<dbReference type="GO" id="GO:0007635">
    <property type="term" value="P:chemosensory behavior"/>
    <property type="evidence" value="ECO:0007669"/>
    <property type="project" value="TreeGrafter"/>
</dbReference>
<dbReference type="GO" id="GO:0050909">
    <property type="term" value="P:sensory perception of taste"/>
    <property type="evidence" value="ECO:0007669"/>
    <property type="project" value="InterPro"/>
</dbReference>
<sequence length="440" mass="50845">MKVSAKCPVGGALALVLRMSRFVGVAPVILTQNGIRLSRPLTFYSYFVVTAISGVILSGFALDLLTEPKRSLRVRTPTSRMIWVANLSIVILITSVAAYRAPARFLCIINCLKQIQKIKIFINGENNIDLFEKLKTVMIISTLVGLGFLVFFDIYGYVTEALTHGREVRTLFLYSFLYYEYFIVLLVELQFILIAQKLLSALRLVNDALQQLMVSFKTQRNNYYNRFRNEFTSYDNYALKESSTVPNKVINYVVDSLTVKEKLDDKKYFRSDNRTVRDLSNAYTGICDILRRIDDSHGFLLLLILISFFMQLIITPYYLITTLYTSMNQINYILLQISWCMYHIISMLMVVEPCYQTQKEMDRTQMLVLYLLRYISSTDPMFVDVDIFCKQLYLDRPSYTPLGMCTISRPLTVTIIGAVMTYLVIIFQLRSYESNSKDQL</sequence>
<comment type="similarity">
    <text evidence="8">Belongs to the insect chemoreceptor superfamily. Gustatory receptor (GR) family.</text>
</comment>
<dbReference type="GO" id="GO:0030424">
    <property type="term" value="C:axon"/>
    <property type="evidence" value="ECO:0007669"/>
    <property type="project" value="TreeGrafter"/>
</dbReference>
<keyword evidence="5 8" id="KW-0472">Membrane</keyword>
<dbReference type="GeneID" id="113395489"/>
<keyword evidence="2 8" id="KW-1003">Cell membrane</keyword>
<evidence type="ECO:0000256" key="6">
    <source>
        <dbReference type="ARBA" id="ARBA00023170"/>
    </source>
</evidence>
<accession>A0A8B8HVZ6</accession>
<feature type="transmembrane region" description="Helical" evidence="8">
    <location>
        <begin position="43"/>
        <end position="62"/>
    </location>
</feature>
<evidence type="ECO:0000256" key="7">
    <source>
        <dbReference type="ARBA" id="ARBA00023224"/>
    </source>
</evidence>
<organism evidence="9 10">
    <name type="scientific">Vanessa tameamea</name>
    <name type="common">Kamehameha butterfly</name>
    <dbReference type="NCBI Taxonomy" id="334116"/>
    <lineage>
        <taxon>Eukaryota</taxon>
        <taxon>Metazoa</taxon>
        <taxon>Ecdysozoa</taxon>
        <taxon>Arthropoda</taxon>
        <taxon>Hexapoda</taxon>
        <taxon>Insecta</taxon>
        <taxon>Pterygota</taxon>
        <taxon>Neoptera</taxon>
        <taxon>Endopterygota</taxon>
        <taxon>Lepidoptera</taxon>
        <taxon>Glossata</taxon>
        <taxon>Ditrysia</taxon>
        <taxon>Papilionoidea</taxon>
        <taxon>Nymphalidae</taxon>
        <taxon>Nymphalinae</taxon>
        <taxon>Vanessa</taxon>
    </lineage>
</organism>
<comment type="caution">
    <text evidence="8">Lacks conserved residue(s) required for the propagation of feature annotation.</text>
</comment>
<dbReference type="PANTHER" id="PTHR21143:SF123">
    <property type="entry name" value="GUSTATORY RECEPTOR FOR SUGAR TASTE 43A-RELATED"/>
    <property type="match status" value="1"/>
</dbReference>
<keyword evidence="9" id="KW-1185">Reference proteome</keyword>
<feature type="transmembrane region" description="Helical" evidence="8">
    <location>
        <begin position="407"/>
        <end position="427"/>
    </location>
</feature>
<keyword evidence="3 8" id="KW-0812">Transmembrane</keyword>
<dbReference type="Proteomes" id="UP001652626">
    <property type="component" value="Chromosome 21"/>
</dbReference>
<name>A0A8B8HVZ6_VANTA</name>